<dbReference type="EMBL" id="CP002770">
    <property type="protein sequence ID" value="AEG14028.1"/>
    <property type="molecule type" value="Genomic_DNA"/>
</dbReference>
<dbReference type="SUPFAM" id="SSF53623">
    <property type="entry name" value="MurD-like peptide ligases, catalytic domain"/>
    <property type="match status" value="2"/>
</dbReference>
<protein>
    <recommendedName>
        <fullName evidence="2">tetrahydrofolate synthase</fullName>
        <ecNumber evidence="2">6.3.2.17</ecNumber>
    </recommendedName>
    <alternativeName>
        <fullName evidence="8">Tetrahydrofolylpolyglutamate synthase</fullName>
    </alternativeName>
</protein>
<dbReference type="GO" id="GO:0005737">
    <property type="term" value="C:cytoplasm"/>
    <property type="evidence" value="ECO:0007669"/>
    <property type="project" value="TreeGrafter"/>
</dbReference>
<evidence type="ECO:0000256" key="4">
    <source>
        <dbReference type="ARBA" id="ARBA00022723"/>
    </source>
</evidence>
<dbReference type="PANTHER" id="PTHR11136">
    <property type="entry name" value="FOLYLPOLYGLUTAMATE SYNTHASE-RELATED"/>
    <property type="match status" value="1"/>
</dbReference>
<sequence>MFGVTAVQYDEAMTYLQNLTKFGVNFGLGRIKELLRRLGDPQEKLKVVHIGGTNGKGSTTAMVASVLTAAGYRTGTFTSPHLHSYTERYQIDGVQIPPERVASLISQLKPHLEAMVEEGFEHPTEFEVSTAMAFKYFYEKGVDFLILEVGLGGAIDSTNVVEKPLVTVITNVAMDHMDYLGQTIREIATVKAGIIKPGVPLVTACRGEALEVVAKFCREKGSPMVLVNSVGPAIASGAGVTEETGNRFNLNPGISCRTVLWEAAGGGLDQGGQYLAVHGLRRTYRDLFIPLLGRHQLVNAAGAVAVVELLMEQGFAIPEEALYRGLAVVRWPARLEIVLNRPLVLLDGAHNYDGARSLARAWDDYFTGRQVVLVIGMLGDKERGRVVAELAPRARAVVVTRPNSPRAGDWQRLAEEARKYVTEVYTIESVPEAVEYALSLARPSELVCITGSLYMVAEAREVLMEKGTTNGIPHAGGKG</sequence>
<gene>
    <name evidence="12" type="ordered locus">Desku_0404</name>
</gene>
<dbReference type="SUPFAM" id="SSF53244">
    <property type="entry name" value="MurD-like peptide ligases, peptide-binding domain"/>
    <property type="match status" value="1"/>
</dbReference>
<keyword evidence="13" id="KW-1185">Reference proteome</keyword>
<evidence type="ECO:0000256" key="3">
    <source>
        <dbReference type="ARBA" id="ARBA00022598"/>
    </source>
</evidence>
<proteinExistence type="inferred from homology"/>
<comment type="similarity">
    <text evidence="1">Belongs to the folylpolyglutamate synthase family.</text>
</comment>
<dbReference type="GO" id="GO:0008841">
    <property type="term" value="F:dihydrofolate synthase activity"/>
    <property type="evidence" value="ECO:0007669"/>
    <property type="project" value="TreeGrafter"/>
</dbReference>
<dbReference type="GO" id="GO:0046872">
    <property type="term" value="F:metal ion binding"/>
    <property type="evidence" value="ECO:0007669"/>
    <property type="project" value="UniProtKB-KW"/>
</dbReference>
<dbReference type="Gene3D" id="3.40.1190.10">
    <property type="entry name" value="Mur-like, catalytic domain"/>
    <property type="match status" value="1"/>
</dbReference>
<evidence type="ECO:0000259" key="10">
    <source>
        <dbReference type="Pfam" id="PF02875"/>
    </source>
</evidence>
<organism evidence="12 13">
    <name type="scientific">Desulfofundulus kuznetsovii (strain DSM 6115 / VKM B-1805 / 17)</name>
    <name type="common">Desulfotomaculum kuznetsovii</name>
    <dbReference type="NCBI Taxonomy" id="760568"/>
    <lineage>
        <taxon>Bacteria</taxon>
        <taxon>Bacillati</taxon>
        <taxon>Bacillota</taxon>
        <taxon>Clostridia</taxon>
        <taxon>Eubacteriales</taxon>
        <taxon>Peptococcaceae</taxon>
        <taxon>Desulfofundulus</taxon>
    </lineage>
</organism>
<dbReference type="InterPro" id="IPR001645">
    <property type="entry name" value="Folylpolyglutamate_synth"/>
</dbReference>
<keyword evidence="6" id="KW-0067">ATP-binding</keyword>
<evidence type="ECO:0000313" key="12">
    <source>
        <dbReference type="EMBL" id="AEG14028.1"/>
    </source>
</evidence>
<evidence type="ECO:0000256" key="7">
    <source>
        <dbReference type="ARBA" id="ARBA00022842"/>
    </source>
</evidence>
<dbReference type="InterPro" id="IPR036565">
    <property type="entry name" value="Mur-like_cat_sf"/>
</dbReference>
<feature type="domain" description="Mur ligase C-terminal" evidence="10">
    <location>
        <begin position="334"/>
        <end position="452"/>
    </location>
</feature>
<dbReference type="Pfam" id="PF08245">
    <property type="entry name" value="Mur_ligase_M"/>
    <property type="match status" value="1"/>
</dbReference>
<dbReference type="PROSITE" id="PS01012">
    <property type="entry name" value="FOLYLPOLYGLU_SYNT_2"/>
    <property type="match status" value="1"/>
</dbReference>
<dbReference type="NCBIfam" id="TIGR01499">
    <property type="entry name" value="folC"/>
    <property type="match status" value="1"/>
</dbReference>
<dbReference type="PANTHER" id="PTHR11136:SF0">
    <property type="entry name" value="DIHYDROFOLATE SYNTHETASE-RELATED"/>
    <property type="match status" value="1"/>
</dbReference>
<comment type="catalytic activity">
    <reaction evidence="9">
        <text>(6S)-5,6,7,8-tetrahydrofolyl-(gamma-L-Glu)(n) + L-glutamate + ATP = (6S)-5,6,7,8-tetrahydrofolyl-(gamma-L-Glu)(n+1) + ADP + phosphate + H(+)</text>
        <dbReference type="Rhea" id="RHEA:10580"/>
        <dbReference type="Rhea" id="RHEA-COMP:14738"/>
        <dbReference type="Rhea" id="RHEA-COMP:14740"/>
        <dbReference type="ChEBI" id="CHEBI:15378"/>
        <dbReference type="ChEBI" id="CHEBI:29985"/>
        <dbReference type="ChEBI" id="CHEBI:30616"/>
        <dbReference type="ChEBI" id="CHEBI:43474"/>
        <dbReference type="ChEBI" id="CHEBI:141005"/>
        <dbReference type="ChEBI" id="CHEBI:456216"/>
        <dbReference type="EC" id="6.3.2.17"/>
    </reaction>
</comment>
<evidence type="ECO:0000256" key="1">
    <source>
        <dbReference type="ARBA" id="ARBA00008276"/>
    </source>
</evidence>
<dbReference type="Pfam" id="PF02875">
    <property type="entry name" value="Mur_ligase_C"/>
    <property type="match status" value="1"/>
</dbReference>
<evidence type="ECO:0000313" key="13">
    <source>
        <dbReference type="Proteomes" id="UP000009229"/>
    </source>
</evidence>
<keyword evidence="5" id="KW-0547">Nucleotide-binding</keyword>
<evidence type="ECO:0000256" key="6">
    <source>
        <dbReference type="ARBA" id="ARBA00022840"/>
    </source>
</evidence>
<accession>A0AAU8P893</accession>
<evidence type="ECO:0000256" key="5">
    <source>
        <dbReference type="ARBA" id="ARBA00022741"/>
    </source>
</evidence>
<evidence type="ECO:0000256" key="8">
    <source>
        <dbReference type="ARBA" id="ARBA00030592"/>
    </source>
</evidence>
<dbReference type="PROSITE" id="PS01011">
    <property type="entry name" value="FOLYLPOLYGLU_SYNT_1"/>
    <property type="match status" value="1"/>
</dbReference>
<feature type="domain" description="Mur ligase central" evidence="11">
    <location>
        <begin position="50"/>
        <end position="307"/>
    </location>
</feature>
<dbReference type="EC" id="6.3.2.17" evidence="2"/>
<evidence type="ECO:0000256" key="2">
    <source>
        <dbReference type="ARBA" id="ARBA00013025"/>
    </source>
</evidence>
<dbReference type="Gene3D" id="3.90.190.20">
    <property type="entry name" value="Mur ligase, C-terminal domain"/>
    <property type="match status" value="1"/>
</dbReference>
<dbReference type="GO" id="GO:0005524">
    <property type="term" value="F:ATP binding"/>
    <property type="evidence" value="ECO:0007669"/>
    <property type="project" value="UniProtKB-KW"/>
</dbReference>
<dbReference type="PIRSF" id="PIRSF001563">
    <property type="entry name" value="Folylpolyglu_synth"/>
    <property type="match status" value="1"/>
</dbReference>
<evidence type="ECO:0000256" key="9">
    <source>
        <dbReference type="ARBA" id="ARBA00047493"/>
    </source>
</evidence>
<dbReference type="Proteomes" id="UP000009229">
    <property type="component" value="Chromosome"/>
</dbReference>
<dbReference type="GO" id="GO:0004326">
    <property type="term" value="F:tetrahydrofolylpolyglutamate synthase activity"/>
    <property type="evidence" value="ECO:0007669"/>
    <property type="project" value="UniProtKB-EC"/>
</dbReference>
<dbReference type="AlphaFoldDB" id="A0AAU8P893"/>
<dbReference type="InterPro" id="IPR018109">
    <property type="entry name" value="Folylpolyglutamate_synth_CS"/>
</dbReference>
<name>A0AAU8P893_DESK7</name>
<dbReference type="InterPro" id="IPR036615">
    <property type="entry name" value="Mur_ligase_C_dom_sf"/>
</dbReference>
<keyword evidence="7" id="KW-0460">Magnesium</keyword>
<evidence type="ECO:0000259" key="11">
    <source>
        <dbReference type="Pfam" id="PF08245"/>
    </source>
</evidence>
<dbReference type="KEGG" id="dku:Desku_0404"/>
<keyword evidence="4" id="KW-0479">Metal-binding</keyword>
<dbReference type="InterPro" id="IPR013221">
    <property type="entry name" value="Mur_ligase_cen"/>
</dbReference>
<keyword evidence="3 12" id="KW-0436">Ligase</keyword>
<reference evidence="13" key="1">
    <citation type="submission" date="2011-05" db="EMBL/GenBank/DDBJ databases">
        <title>Complete sequence of Desulfotomaculum kuznetsovii DSM 6115.</title>
        <authorList>
            <person name="Lucas S."/>
            <person name="Han J."/>
            <person name="Lapidus A."/>
            <person name="Cheng J.-F."/>
            <person name="Goodwin L."/>
            <person name="Pitluck S."/>
            <person name="Peters L."/>
            <person name="Mikhailova N."/>
            <person name="Lu M."/>
            <person name="Saunders E."/>
            <person name="Han C."/>
            <person name="Tapia R."/>
            <person name="Land M."/>
            <person name="Hauser L."/>
            <person name="Kyrpides N."/>
            <person name="Ivanova N."/>
            <person name="Pagani I."/>
            <person name="Nazina T."/>
            <person name="Ivanova A."/>
            <person name="Parshina S."/>
            <person name="Kuever J."/>
            <person name="Muyzer G."/>
            <person name="Plugge C."/>
            <person name="Stams A."/>
            <person name="Woyke T."/>
        </authorList>
    </citation>
    <scope>NUCLEOTIDE SEQUENCE [LARGE SCALE GENOMIC DNA]</scope>
    <source>
        <strain evidence="13">DSM 6115 / VKM B-1805 / 17</strain>
    </source>
</reference>
<dbReference type="InterPro" id="IPR004101">
    <property type="entry name" value="Mur_ligase_C"/>
</dbReference>